<evidence type="ECO:0000313" key="9">
    <source>
        <dbReference type="EMBL" id="VAW13327.1"/>
    </source>
</evidence>
<evidence type="ECO:0000256" key="4">
    <source>
        <dbReference type="ARBA" id="ARBA00022840"/>
    </source>
</evidence>
<evidence type="ECO:0000256" key="3">
    <source>
        <dbReference type="ARBA" id="ARBA00022806"/>
    </source>
</evidence>
<gene>
    <name evidence="9" type="ORF">MNBD_BACTEROID05-199</name>
</gene>
<dbReference type="EMBL" id="UOEN01000164">
    <property type="protein sequence ID" value="VAW13327.1"/>
    <property type="molecule type" value="Genomic_DNA"/>
</dbReference>
<dbReference type="SUPFAM" id="SSF46785">
    <property type="entry name" value="Winged helix' DNA-binding domain"/>
    <property type="match status" value="1"/>
</dbReference>
<keyword evidence="4" id="KW-0067">ATP-binding</keyword>
<evidence type="ECO:0000256" key="6">
    <source>
        <dbReference type="SAM" id="MobiDB-lite"/>
    </source>
</evidence>
<dbReference type="Gene3D" id="1.10.3380.30">
    <property type="match status" value="1"/>
</dbReference>
<dbReference type="InterPro" id="IPR048772">
    <property type="entry name" value="Hel308-like_dom4"/>
</dbReference>
<dbReference type="GO" id="GO:0005524">
    <property type="term" value="F:ATP binding"/>
    <property type="evidence" value="ECO:0007669"/>
    <property type="project" value="UniProtKB-KW"/>
</dbReference>
<dbReference type="GO" id="GO:0043138">
    <property type="term" value="F:3'-5' DNA helicase activity"/>
    <property type="evidence" value="ECO:0007669"/>
    <property type="project" value="UniProtKB-EC"/>
</dbReference>
<dbReference type="Gene3D" id="3.40.50.300">
    <property type="entry name" value="P-loop containing nucleotide triphosphate hydrolases"/>
    <property type="match status" value="1"/>
</dbReference>
<reference evidence="9" key="1">
    <citation type="submission" date="2018-06" db="EMBL/GenBank/DDBJ databases">
        <authorList>
            <person name="Zhirakovskaya E."/>
        </authorList>
    </citation>
    <scope>NUCLEOTIDE SEQUENCE</scope>
</reference>
<evidence type="ECO:0000256" key="5">
    <source>
        <dbReference type="ARBA" id="ARBA00048988"/>
    </source>
</evidence>
<dbReference type="Gene3D" id="1.10.150.20">
    <property type="entry name" value="5' to 3' exonuclease, C-terminal subdomain"/>
    <property type="match status" value="1"/>
</dbReference>
<evidence type="ECO:0000256" key="2">
    <source>
        <dbReference type="ARBA" id="ARBA00022801"/>
    </source>
</evidence>
<dbReference type="GO" id="GO:0016787">
    <property type="term" value="F:hydrolase activity"/>
    <property type="evidence" value="ECO:0007669"/>
    <property type="project" value="UniProtKB-KW"/>
</dbReference>
<keyword evidence="2" id="KW-0378">Hydrolase</keyword>
<accession>A0A3B0TJ36</accession>
<proteinExistence type="predicted"/>
<evidence type="ECO:0000256" key="1">
    <source>
        <dbReference type="ARBA" id="ARBA00022741"/>
    </source>
</evidence>
<dbReference type="SUPFAM" id="SSF158702">
    <property type="entry name" value="Sec63 N-terminal domain-like"/>
    <property type="match status" value="1"/>
</dbReference>
<protein>
    <submittedName>
        <fullName evidence="9">Uncharacterized protein</fullName>
    </submittedName>
</protein>
<dbReference type="InterPro" id="IPR036390">
    <property type="entry name" value="WH_DNA-bd_sf"/>
</dbReference>
<dbReference type="InterPro" id="IPR050474">
    <property type="entry name" value="Hel308_SKI2-like"/>
</dbReference>
<sequence length="366" mass="41837">PTSEYKQCAGRAGRPQFDDYGEAVIIAKTSSESGVLFEKYILADPEPVMSKLANETALRIHILSSICGGYIHDINGMLEFLSHTFLHHQKQESNLLDTVTQIFEFLHREKFIEQSGSRFFPTPFGALTSRLYIDPLSAIILRDGLNLIDAAHPFNPVGILHMLTCTPNSPRLNVGKKDLENLEEFASYQKDNFFLTPHNTHMLDDYYVYLATLKVSWMLLQWIEEEKEEEICDQFNIGPGDVYRHMESIQWLLYGAAQIAHLNHQRTLTFQLEALRARIRYGIKEELLDLISLKGVGRVRARVLFLRGFKKLTDFKFTTEEELGSLKQIGRSLATDILMQIAQKEAKKSRPTSTASNQMSEETWSS</sequence>
<feature type="region of interest" description="Disordered" evidence="6">
    <location>
        <begin position="344"/>
        <end position="366"/>
    </location>
</feature>
<organism evidence="9">
    <name type="scientific">hydrothermal vent metagenome</name>
    <dbReference type="NCBI Taxonomy" id="652676"/>
    <lineage>
        <taxon>unclassified sequences</taxon>
        <taxon>metagenomes</taxon>
        <taxon>ecological metagenomes</taxon>
    </lineage>
</organism>
<keyword evidence="3" id="KW-0347">Helicase</keyword>
<dbReference type="PANTHER" id="PTHR47961:SF10">
    <property type="entry name" value="ATP-DEPENDENT DNA HELICASE HEL308"/>
    <property type="match status" value="1"/>
</dbReference>
<evidence type="ECO:0000259" key="7">
    <source>
        <dbReference type="Pfam" id="PF20470"/>
    </source>
</evidence>
<comment type="catalytic activity">
    <reaction evidence="5">
        <text>ATP + H2O = ADP + phosphate + H(+)</text>
        <dbReference type="Rhea" id="RHEA:13065"/>
        <dbReference type="ChEBI" id="CHEBI:15377"/>
        <dbReference type="ChEBI" id="CHEBI:15378"/>
        <dbReference type="ChEBI" id="CHEBI:30616"/>
        <dbReference type="ChEBI" id="CHEBI:43474"/>
        <dbReference type="ChEBI" id="CHEBI:456216"/>
        <dbReference type="EC" id="5.6.2.4"/>
    </reaction>
</comment>
<dbReference type="Pfam" id="PF21280">
    <property type="entry name" value="Helicase_dom4_arc"/>
    <property type="match status" value="1"/>
</dbReference>
<keyword evidence="1" id="KW-0547">Nucleotide-binding</keyword>
<dbReference type="AlphaFoldDB" id="A0A3B0TJ36"/>
<dbReference type="InterPro" id="IPR046931">
    <property type="entry name" value="HTH_61"/>
</dbReference>
<dbReference type="PANTHER" id="PTHR47961">
    <property type="entry name" value="DNA POLYMERASE THETA, PUTATIVE (AFU_ORTHOLOGUE AFUA_1G05260)-RELATED"/>
    <property type="match status" value="1"/>
</dbReference>
<dbReference type="Pfam" id="PF20470">
    <property type="entry name" value="HTH_61"/>
    <property type="match status" value="1"/>
</dbReference>
<feature type="domain" description="DNA polymerase theta-like helix-turn-helix" evidence="7">
    <location>
        <begin position="21"/>
        <end position="113"/>
    </location>
</feature>
<feature type="compositionally biased region" description="Polar residues" evidence="6">
    <location>
        <begin position="351"/>
        <end position="366"/>
    </location>
</feature>
<name>A0A3B0TJ36_9ZZZZ</name>
<evidence type="ECO:0000259" key="8">
    <source>
        <dbReference type="Pfam" id="PF21280"/>
    </source>
</evidence>
<dbReference type="InterPro" id="IPR027417">
    <property type="entry name" value="P-loop_NTPase"/>
</dbReference>
<feature type="non-terminal residue" evidence="9">
    <location>
        <position position="1"/>
    </location>
</feature>
<feature type="domain" description="ATP-dependent DNA helicase Hel308-like" evidence="8">
    <location>
        <begin position="158"/>
        <end position="282"/>
    </location>
</feature>